<keyword evidence="10" id="KW-1185">Reference proteome</keyword>
<reference evidence="9 10" key="1">
    <citation type="submission" date="2020-07" db="EMBL/GenBank/DDBJ databases">
        <title>Sequencing the genomes of 1000 actinobacteria strains.</title>
        <authorList>
            <person name="Klenk H.-P."/>
        </authorList>
    </citation>
    <scope>NUCLEOTIDE SEQUENCE [LARGE SCALE GENOMIC DNA]</scope>
    <source>
        <strain evidence="9 10">DSM 44442</strain>
    </source>
</reference>
<dbReference type="Pfam" id="PF11762">
    <property type="entry name" value="Arabinose_Iso_C"/>
    <property type="match status" value="1"/>
</dbReference>
<keyword evidence="3" id="KW-0464">Manganese</keyword>
<gene>
    <name evidence="9" type="ORF">HNR10_001369</name>
</gene>
<evidence type="ECO:0000259" key="7">
    <source>
        <dbReference type="Pfam" id="PF11762"/>
    </source>
</evidence>
<organism evidence="9 10">
    <name type="scientific">Nocardiopsis aegyptia</name>
    <dbReference type="NCBI Taxonomy" id="220378"/>
    <lineage>
        <taxon>Bacteria</taxon>
        <taxon>Bacillati</taxon>
        <taxon>Actinomycetota</taxon>
        <taxon>Actinomycetes</taxon>
        <taxon>Streptosporangiales</taxon>
        <taxon>Nocardiopsidaceae</taxon>
        <taxon>Nocardiopsis</taxon>
    </lineage>
</organism>
<dbReference type="SUPFAM" id="SSF53743">
    <property type="entry name" value="FucI/AraA N-terminal and middle domains"/>
    <property type="match status" value="1"/>
</dbReference>
<dbReference type="EMBL" id="JACCFS010000001">
    <property type="protein sequence ID" value="NYJ33488.1"/>
    <property type="molecule type" value="Genomic_DNA"/>
</dbReference>
<dbReference type="GO" id="GO:0005829">
    <property type="term" value="C:cytosol"/>
    <property type="evidence" value="ECO:0007669"/>
    <property type="project" value="TreeGrafter"/>
</dbReference>
<evidence type="ECO:0000313" key="10">
    <source>
        <dbReference type="Proteomes" id="UP000572051"/>
    </source>
</evidence>
<evidence type="ECO:0000259" key="8">
    <source>
        <dbReference type="Pfam" id="PF24856"/>
    </source>
</evidence>
<dbReference type="InterPro" id="IPR055389">
    <property type="entry name" value="AraA_N"/>
</dbReference>
<dbReference type="Proteomes" id="UP000572051">
    <property type="component" value="Unassembled WGS sequence"/>
</dbReference>
<dbReference type="EC" id="5.3.1.4" evidence="9"/>
<keyword evidence="5" id="KW-0119">Carbohydrate metabolism</keyword>
<dbReference type="Gene3D" id="3.40.50.10940">
    <property type="match status" value="1"/>
</dbReference>
<dbReference type="CDD" id="cd00578">
    <property type="entry name" value="L-fuc_L-ara-isomerases"/>
    <property type="match status" value="1"/>
</dbReference>
<dbReference type="InterPro" id="IPR004216">
    <property type="entry name" value="Fuc/Ara_isomerase_C"/>
</dbReference>
<dbReference type="InterPro" id="IPR009015">
    <property type="entry name" value="Fucose_isomerase_N/cen_sf"/>
</dbReference>
<dbReference type="InterPro" id="IPR038583">
    <property type="entry name" value="AraA_N_sf"/>
</dbReference>
<dbReference type="InterPro" id="IPR055390">
    <property type="entry name" value="AraA_central"/>
</dbReference>
<feature type="domain" description="L-arabinose isomerase C-terminal" evidence="7">
    <location>
        <begin position="332"/>
        <end position="474"/>
    </location>
</feature>
<keyword evidence="4 9" id="KW-0413">Isomerase</keyword>
<keyword evidence="2" id="KW-0054">Arabinose catabolism</keyword>
<evidence type="ECO:0000256" key="5">
    <source>
        <dbReference type="ARBA" id="ARBA00023277"/>
    </source>
</evidence>
<dbReference type="GO" id="GO:0019569">
    <property type="term" value="P:L-arabinose catabolic process to D-xylulose 5-phosphate"/>
    <property type="evidence" value="ECO:0007669"/>
    <property type="project" value="TreeGrafter"/>
</dbReference>
<evidence type="ECO:0000256" key="1">
    <source>
        <dbReference type="ARBA" id="ARBA00022723"/>
    </source>
</evidence>
<protein>
    <submittedName>
        <fullName evidence="9">L-arabinose isomerase</fullName>
        <ecNumber evidence="9">5.3.1.4</ecNumber>
    </submittedName>
</protein>
<evidence type="ECO:0000313" key="9">
    <source>
        <dbReference type="EMBL" id="NYJ33488.1"/>
    </source>
</evidence>
<evidence type="ECO:0000256" key="2">
    <source>
        <dbReference type="ARBA" id="ARBA00022935"/>
    </source>
</evidence>
<comment type="caution">
    <text evidence="9">The sequence shown here is derived from an EMBL/GenBank/DDBJ whole genome shotgun (WGS) entry which is preliminary data.</text>
</comment>
<dbReference type="PANTHER" id="PTHR38464">
    <property type="entry name" value="L-ARABINOSE ISOMERASE"/>
    <property type="match status" value="1"/>
</dbReference>
<keyword evidence="1" id="KW-0479">Metal-binding</keyword>
<dbReference type="InterPro" id="IPR003762">
    <property type="entry name" value="Lara_isomerase"/>
</dbReference>
<evidence type="ECO:0000259" key="6">
    <source>
        <dbReference type="Pfam" id="PF02610"/>
    </source>
</evidence>
<evidence type="ECO:0000256" key="4">
    <source>
        <dbReference type="ARBA" id="ARBA00023235"/>
    </source>
</evidence>
<dbReference type="InterPro" id="IPR024664">
    <property type="entry name" value="Ara_Isoase_C"/>
</dbReference>
<name>A0A7Z0EJZ2_9ACTN</name>
<proteinExistence type="predicted"/>
<accession>A0A7Z0EJZ2</accession>
<dbReference type="PANTHER" id="PTHR38464:SF1">
    <property type="entry name" value="L-ARABINOSE ISOMERASE"/>
    <property type="match status" value="1"/>
</dbReference>
<feature type="domain" description="L-arabinose isomerase central" evidence="8">
    <location>
        <begin position="190"/>
        <end position="324"/>
    </location>
</feature>
<dbReference type="Pfam" id="PF02610">
    <property type="entry name" value="AraA_N"/>
    <property type="match status" value="1"/>
</dbReference>
<dbReference type="PIRSF" id="PIRSF001478">
    <property type="entry name" value="L-ara_isomerase"/>
    <property type="match status" value="1"/>
</dbReference>
<dbReference type="Pfam" id="PF24856">
    <property type="entry name" value="AraA_central"/>
    <property type="match status" value="1"/>
</dbReference>
<dbReference type="GO" id="GO:0046872">
    <property type="term" value="F:metal ion binding"/>
    <property type="evidence" value="ECO:0007669"/>
    <property type="project" value="UniProtKB-KW"/>
</dbReference>
<dbReference type="SUPFAM" id="SSF50443">
    <property type="entry name" value="FucI/AraA C-terminal domain-like"/>
    <property type="match status" value="1"/>
</dbReference>
<feature type="domain" description="L-arabinose isomerase N-terminal" evidence="6">
    <location>
        <begin position="43"/>
        <end position="181"/>
    </location>
</feature>
<sequence length="478" mass="52211">MPIPNPTPSDHEPIKDRRPRIGLLGIMQPLYDDMIPGITERQADYAAQVAASLSETAEWTVSPPVRGRADAERAVREFEAAGLDGVMVVMLTYGPSLRVTRLFSQMRLPVALANIQPDPAVSPSWDMADMTYNQGIHGAQDTANAMVRAGLPFEVITGEWQSAEFTARVDRWARAARAVTALRSLKVGVFGYPMNGMGDARVDETAFLRKLGPEIEIIAPGALHRTMAELPAEAVTELMEWEDGAFEVDERLSKEEREDHARMQLGIERLLEATGCGAYSTHFDAIGEDGRFARLPMAAASTLMAKGYGFAGEGDVLAASVVYAGHQLAGDGHFTEMYAMDFPTDSILMSHMGEGNWKVARDDEPIRLIKRPLGIGGLDDPPTIVFRYQPGPATLASLVALGGERFRLVVAEGEVIDAPELPDLEMPYGQFQPATGVRTCMDAWLRAGGTHHMVMNTGARAEDWRVLCELADIEFVQV</sequence>
<evidence type="ECO:0000256" key="3">
    <source>
        <dbReference type="ARBA" id="ARBA00023211"/>
    </source>
</evidence>
<dbReference type="AlphaFoldDB" id="A0A7Z0EJZ2"/>
<dbReference type="GO" id="GO:0008733">
    <property type="term" value="F:L-arabinose isomerase activity"/>
    <property type="evidence" value="ECO:0007669"/>
    <property type="project" value="UniProtKB-EC"/>
</dbReference>